<name>A0AAN9L872_CANGL</name>
<dbReference type="InterPro" id="IPR024738">
    <property type="entry name" value="Hfi1/Tada1"/>
</dbReference>
<evidence type="ECO:0000313" key="3">
    <source>
        <dbReference type="Proteomes" id="UP001367508"/>
    </source>
</evidence>
<evidence type="ECO:0008006" key="4">
    <source>
        <dbReference type="Google" id="ProtNLM"/>
    </source>
</evidence>
<dbReference type="Proteomes" id="UP001367508">
    <property type="component" value="Unassembled WGS sequence"/>
</dbReference>
<dbReference type="PANTHER" id="PTHR21277:SF29">
    <property type="entry name" value="TRANSCRIPTIONAL REGULATOR OF RNA POLII, SAGA, SUBUNIT"/>
    <property type="match status" value="1"/>
</dbReference>
<protein>
    <recommendedName>
        <fullName evidence="4">Transcriptional coactivator Hfi1/Transcriptional adapter 1</fullName>
    </recommendedName>
</protein>
<dbReference type="Pfam" id="PF12767">
    <property type="entry name" value="SAGA-Tad1"/>
    <property type="match status" value="1"/>
</dbReference>
<dbReference type="PANTHER" id="PTHR21277">
    <property type="entry name" value="TRANSCRIPTIONAL ADAPTER 1"/>
    <property type="match status" value="1"/>
</dbReference>
<gene>
    <name evidence="2" type="ORF">VNO77_25181</name>
</gene>
<dbReference type="EMBL" id="JAYMYQ010000005">
    <property type="protein sequence ID" value="KAK7330974.1"/>
    <property type="molecule type" value="Genomic_DNA"/>
</dbReference>
<accession>A0AAN9L872</accession>
<comment type="caution">
    <text evidence="2">The sequence shown here is derived from an EMBL/GenBank/DDBJ whole genome shotgun (WGS) entry which is preliminary data.</text>
</comment>
<evidence type="ECO:0000313" key="2">
    <source>
        <dbReference type="EMBL" id="KAK7330974.1"/>
    </source>
</evidence>
<sequence>MPAARYFYLEDTIEQKLHIERRLGGVKSRKYFNLLSRFLSLKISKLEFDRLCIATIGRENVPLHNCLLKSILKKACLSKTALPREGKVEGSLNAKTPNGPNGCNNLQFLCKDFPQSPRRGRTPNLRERRFRDSPSPLGPHGKNNSIGFEDSAPKIHEQQSDVIQQSAGSRLPVSVEDGEEVDQDSERLNLYRRSPVQAPLAIPTYNRRARKRLCQGLACGTVTDTCQSLGQLPDTCSLTKRLEHKLEMEGFKISLDAANLLNNALDVYLKRLIKPCLDLAASKSVNKFSGRIQPGLNGLPMNRCVQKPIGSVSACISDFRTAAHLNPTILGEYWSLQFEKVCLCASEDQAKSGSPVLMQAINMNFTQ</sequence>
<dbReference type="AlphaFoldDB" id="A0AAN9L872"/>
<organism evidence="2 3">
    <name type="scientific">Canavalia gladiata</name>
    <name type="common">Sword bean</name>
    <name type="synonym">Dolichos gladiatus</name>
    <dbReference type="NCBI Taxonomy" id="3824"/>
    <lineage>
        <taxon>Eukaryota</taxon>
        <taxon>Viridiplantae</taxon>
        <taxon>Streptophyta</taxon>
        <taxon>Embryophyta</taxon>
        <taxon>Tracheophyta</taxon>
        <taxon>Spermatophyta</taxon>
        <taxon>Magnoliopsida</taxon>
        <taxon>eudicotyledons</taxon>
        <taxon>Gunneridae</taxon>
        <taxon>Pentapetalae</taxon>
        <taxon>rosids</taxon>
        <taxon>fabids</taxon>
        <taxon>Fabales</taxon>
        <taxon>Fabaceae</taxon>
        <taxon>Papilionoideae</taxon>
        <taxon>50 kb inversion clade</taxon>
        <taxon>NPAAA clade</taxon>
        <taxon>indigoferoid/millettioid clade</taxon>
        <taxon>Phaseoleae</taxon>
        <taxon>Canavalia</taxon>
    </lineage>
</organism>
<dbReference type="GO" id="GO:0000124">
    <property type="term" value="C:SAGA complex"/>
    <property type="evidence" value="ECO:0007669"/>
    <property type="project" value="TreeGrafter"/>
</dbReference>
<evidence type="ECO:0000256" key="1">
    <source>
        <dbReference type="SAM" id="MobiDB-lite"/>
    </source>
</evidence>
<dbReference type="GO" id="GO:0003713">
    <property type="term" value="F:transcription coactivator activity"/>
    <property type="evidence" value="ECO:0007669"/>
    <property type="project" value="TreeGrafter"/>
</dbReference>
<reference evidence="2 3" key="1">
    <citation type="submission" date="2024-01" db="EMBL/GenBank/DDBJ databases">
        <title>The genomes of 5 underutilized Papilionoideae crops provide insights into root nodulation and disease resistanc.</title>
        <authorList>
            <person name="Jiang F."/>
        </authorList>
    </citation>
    <scope>NUCLEOTIDE SEQUENCE [LARGE SCALE GENOMIC DNA]</scope>
    <source>
        <strain evidence="2">LVBAO_FW01</strain>
        <tissue evidence="2">Leaves</tissue>
    </source>
</reference>
<proteinExistence type="predicted"/>
<keyword evidence="3" id="KW-1185">Reference proteome</keyword>
<dbReference type="GO" id="GO:0006357">
    <property type="term" value="P:regulation of transcription by RNA polymerase II"/>
    <property type="evidence" value="ECO:0007669"/>
    <property type="project" value="TreeGrafter"/>
</dbReference>
<feature type="region of interest" description="Disordered" evidence="1">
    <location>
        <begin position="112"/>
        <end position="189"/>
    </location>
</feature>